<sequence>MAEQGGLEGSQPVDLSKHPSGIVPTLQNIVSTVNLDCKLDLKQIALQARNAEYNPKRFAAVIMRIREPKTTALIFASGKMVCTGAKSEQQSKLAARKYARIIQKLGFPAKFKDFKIQNIVGSCDVKFPIRLEGLAYSHGAFSSYEPELFPGLIYRMKQPKIVLLIFVSGKIVITGAKVRDETYTAFENIYPVLTEFRKNQQWDLQVSGIWSVGSAPALSDVVFISGFLPPPKFMAQFTAQGRLKLLFHGGVEPKDPFHNKLVSHVFGGKTPLFFSSLKKGNTFNAKASLDVSDEGIYDDKDYDSELVVDDLACFIGLVLDISYRPINVVCRKNDICLEFVEMKVRAKPMIVALNSPANLLFFSSIFNLPAIIATIMQLLLLLGRLHAGIMGGRKLAGGSSRADCMHVGSRCMQRGKAHGLP</sequence>
<keyword evidence="4" id="KW-0804">Transcription</keyword>
<evidence type="ECO:0000256" key="6">
    <source>
        <dbReference type="SAM" id="Phobius"/>
    </source>
</evidence>
<accession>A0A6A3CYN1</accession>
<organism evidence="7 8">
    <name type="scientific">Hibiscus syriacus</name>
    <name type="common">Rose of Sharon</name>
    <dbReference type="NCBI Taxonomy" id="106335"/>
    <lineage>
        <taxon>Eukaryota</taxon>
        <taxon>Viridiplantae</taxon>
        <taxon>Streptophyta</taxon>
        <taxon>Embryophyta</taxon>
        <taxon>Tracheophyta</taxon>
        <taxon>Spermatophyta</taxon>
        <taxon>Magnoliopsida</taxon>
        <taxon>eudicotyledons</taxon>
        <taxon>Gunneridae</taxon>
        <taxon>Pentapetalae</taxon>
        <taxon>rosids</taxon>
        <taxon>malvids</taxon>
        <taxon>Malvales</taxon>
        <taxon>Malvaceae</taxon>
        <taxon>Malvoideae</taxon>
        <taxon>Hibiscus</taxon>
    </lineage>
</organism>
<dbReference type="FunFam" id="3.30.310.10:FF:000001">
    <property type="entry name" value="TATA-box-binding protein 2"/>
    <property type="match status" value="1"/>
</dbReference>
<gene>
    <name evidence="7" type="ORF">F3Y22_tig00000738pilonHSYRG00240</name>
</gene>
<dbReference type="PROSITE" id="PS00351">
    <property type="entry name" value="TFIID"/>
    <property type="match status" value="1"/>
</dbReference>
<evidence type="ECO:0000313" key="7">
    <source>
        <dbReference type="EMBL" id="KAE8734695.1"/>
    </source>
</evidence>
<dbReference type="Proteomes" id="UP000436088">
    <property type="component" value="Unassembled WGS sequence"/>
</dbReference>
<dbReference type="GO" id="GO:0003677">
    <property type="term" value="F:DNA binding"/>
    <property type="evidence" value="ECO:0007669"/>
    <property type="project" value="UniProtKB-KW"/>
</dbReference>
<dbReference type="GO" id="GO:0006352">
    <property type="term" value="P:DNA-templated transcription initiation"/>
    <property type="evidence" value="ECO:0007669"/>
    <property type="project" value="InterPro"/>
</dbReference>
<keyword evidence="3" id="KW-0238">DNA-binding</keyword>
<feature type="transmembrane region" description="Helical" evidence="6">
    <location>
        <begin position="359"/>
        <end position="383"/>
    </location>
</feature>
<proteinExistence type="inferred from homology"/>
<comment type="similarity">
    <text evidence="2">Belongs to the TBP family.</text>
</comment>
<evidence type="ECO:0000256" key="2">
    <source>
        <dbReference type="ARBA" id="ARBA00005560"/>
    </source>
</evidence>
<reference evidence="7" key="1">
    <citation type="submission" date="2019-09" db="EMBL/GenBank/DDBJ databases">
        <title>Draft genome information of white flower Hibiscus syriacus.</title>
        <authorList>
            <person name="Kim Y.-M."/>
        </authorList>
    </citation>
    <scope>NUCLEOTIDE SEQUENCE [LARGE SCALE GENOMIC DNA]</scope>
    <source>
        <strain evidence="7">YM2019G1</strain>
    </source>
</reference>
<dbReference type="Gene3D" id="3.30.310.10">
    <property type="entry name" value="TATA-Binding Protein"/>
    <property type="match status" value="2"/>
</dbReference>
<evidence type="ECO:0000256" key="1">
    <source>
        <dbReference type="ARBA" id="ARBA00004123"/>
    </source>
</evidence>
<evidence type="ECO:0000313" key="8">
    <source>
        <dbReference type="Proteomes" id="UP000436088"/>
    </source>
</evidence>
<dbReference type="GO" id="GO:0005634">
    <property type="term" value="C:nucleus"/>
    <property type="evidence" value="ECO:0007669"/>
    <property type="project" value="UniProtKB-SubCell"/>
</dbReference>
<dbReference type="InterPro" id="IPR012295">
    <property type="entry name" value="TBP_dom_sf"/>
</dbReference>
<protein>
    <submittedName>
        <fullName evidence="7">TATA-box-binding protein</fullName>
    </submittedName>
</protein>
<dbReference type="PANTHER" id="PTHR10126">
    <property type="entry name" value="TATA-BOX BINDING PROTEIN"/>
    <property type="match status" value="1"/>
</dbReference>
<evidence type="ECO:0000256" key="3">
    <source>
        <dbReference type="ARBA" id="ARBA00023125"/>
    </source>
</evidence>
<keyword evidence="6" id="KW-0472">Membrane</keyword>
<dbReference type="InterPro" id="IPR030491">
    <property type="entry name" value="TBP_CS"/>
</dbReference>
<dbReference type="HAMAP" id="MF_00408">
    <property type="entry name" value="TATA_bind_prot_arch"/>
    <property type="match status" value="1"/>
</dbReference>
<keyword evidence="6" id="KW-1133">Transmembrane helix</keyword>
<dbReference type="FunFam" id="3.30.310.10:FF:000002">
    <property type="entry name" value="TATA-box-binding protein 2"/>
    <property type="match status" value="1"/>
</dbReference>
<dbReference type="InterPro" id="IPR033710">
    <property type="entry name" value="TBP_eukaryotic"/>
</dbReference>
<comment type="caution">
    <text evidence="7">The sequence shown here is derived from an EMBL/GenBank/DDBJ whole genome shotgun (WGS) entry which is preliminary data.</text>
</comment>
<evidence type="ECO:0000256" key="5">
    <source>
        <dbReference type="ARBA" id="ARBA00023242"/>
    </source>
</evidence>
<dbReference type="InterPro" id="IPR000814">
    <property type="entry name" value="TBP"/>
</dbReference>
<dbReference type="AlphaFoldDB" id="A0A6A3CYN1"/>
<keyword evidence="5" id="KW-0539">Nucleus</keyword>
<keyword evidence="6" id="KW-0812">Transmembrane</keyword>
<dbReference type="EMBL" id="VEPZ02000065">
    <property type="protein sequence ID" value="KAE8734695.1"/>
    <property type="molecule type" value="Genomic_DNA"/>
</dbReference>
<comment type="subcellular location">
    <subcellularLocation>
        <location evidence="1">Nucleus</location>
    </subcellularLocation>
</comment>
<dbReference type="SUPFAM" id="SSF55945">
    <property type="entry name" value="TATA-box binding protein-like"/>
    <property type="match status" value="2"/>
</dbReference>
<dbReference type="PRINTS" id="PR00686">
    <property type="entry name" value="TIFACTORIID"/>
</dbReference>
<name>A0A6A3CYN1_HIBSY</name>
<dbReference type="CDD" id="cd04516">
    <property type="entry name" value="TBP_eukaryotes"/>
    <property type="match status" value="1"/>
</dbReference>
<dbReference type="Pfam" id="PF00352">
    <property type="entry name" value="TBP"/>
    <property type="match status" value="2"/>
</dbReference>
<keyword evidence="8" id="KW-1185">Reference proteome</keyword>
<evidence type="ECO:0000256" key="4">
    <source>
        <dbReference type="ARBA" id="ARBA00023163"/>
    </source>
</evidence>